<keyword evidence="2" id="KW-1185">Reference proteome</keyword>
<evidence type="ECO:0000313" key="1">
    <source>
        <dbReference type="EMBL" id="GFO01617.1"/>
    </source>
</evidence>
<feature type="non-terminal residue" evidence="1">
    <location>
        <position position="56"/>
    </location>
</feature>
<sequence length="56" mass="6431">MPIMTGGMARTRANTLEMALDTWATRTLLQAKTLWFMTPFDFSLVVEIKSLTEDFM</sequence>
<dbReference type="Proteomes" id="UP000735302">
    <property type="component" value="Unassembled WGS sequence"/>
</dbReference>
<gene>
    <name evidence="1" type="ORF">PoB_002812200</name>
</gene>
<protein>
    <submittedName>
        <fullName evidence="1">Uncharacterized protein</fullName>
    </submittedName>
</protein>
<evidence type="ECO:0000313" key="2">
    <source>
        <dbReference type="Proteomes" id="UP000735302"/>
    </source>
</evidence>
<reference evidence="1 2" key="1">
    <citation type="journal article" date="2021" name="Elife">
        <title>Chloroplast acquisition without the gene transfer in kleptoplastic sea slugs, Plakobranchus ocellatus.</title>
        <authorList>
            <person name="Maeda T."/>
            <person name="Takahashi S."/>
            <person name="Yoshida T."/>
            <person name="Shimamura S."/>
            <person name="Takaki Y."/>
            <person name="Nagai Y."/>
            <person name="Toyoda A."/>
            <person name="Suzuki Y."/>
            <person name="Arimoto A."/>
            <person name="Ishii H."/>
            <person name="Satoh N."/>
            <person name="Nishiyama T."/>
            <person name="Hasebe M."/>
            <person name="Maruyama T."/>
            <person name="Minagawa J."/>
            <person name="Obokata J."/>
            <person name="Shigenobu S."/>
        </authorList>
    </citation>
    <scope>NUCLEOTIDE SEQUENCE [LARGE SCALE GENOMIC DNA]</scope>
</reference>
<proteinExistence type="predicted"/>
<dbReference type="EMBL" id="BLXT01003528">
    <property type="protein sequence ID" value="GFO01617.1"/>
    <property type="molecule type" value="Genomic_DNA"/>
</dbReference>
<comment type="caution">
    <text evidence="1">The sequence shown here is derived from an EMBL/GenBank/DDBJ whole genome shotgun (WGS) entry which is preliminary data.</text>
</comment>
<accession>A0AAV4A426</accession>
<dbReference type="AlphaFoldDB" id="A0AAV4A426"/>
<organism evidence="1 2">
    <name type="scientific">Plakobranchus ocellatus</name>
    <dbReference type="NCBI Taxonomy" id="259542"/>
    <lineage>
        <taxon>Eukaryota</taxon>
        <taxon>Metazoa</taxon>
        <taxon>Spiralia</taxon>
        <taxon>Lophotrochozoa</taxon>
        <taxon>Mollusca</taxon>
        <taxon>Gastropoda</taxon>
        <taxon>Heterobranchia</taxon>
        <taxon>Euthyneura</taxon>
        <taxon>Panpulmonata</taxon>
        <taxon>Sacoglossa</taxon>
        <taxon>Placobranchoidea</taxon>
        <taxon>Plakobranchidae</taxon>
        <taxon>Plakobranchus</taxon>
    </lineage>
</organism>
<name>A0AAV4A426_9GAST</name>